<evidence type="ECO:0000259" key="1">
    <source>
        <dbReference type="Pfam" id="PF00931"/>
    </source>
</evidence>
<dbReference type="Gene3D" id="1.25.40.10">
    <property type="entry name" value="Tetratricopeptide repeat domain"/>
    <property type="match status" value="1"/>
</dbReference>
<name>A0A2W2FP22_9ACTN</name>
<sequence length="661" mass="73756">MFAGRQADVNRLEHLLLDPEGPGIVVIDGVGGVGKSELATYLAHRISRHFPDGLFYVDLQGSSRCLKPLEPTDVLGRMLRSLGAATHAVPPEEAEAAARFRSLTANRRMLLLLDNAVDSAQVRPLMPAKSCSVLVTSRRTLPALGGAVHHLQPMSEEESLALLTSVVSAERIAAEREQAVRIARLCGGLPLALTIAAARLASRPAWPLRFLADKLMSKHHRLDELKVDDLEVRTSFATSRQELDNDPRSEELVKVFRHMGLPHWPEITVPVAAALTGLSQRRSEEGLEGLLDARLVDSPRPHHYLMHDLVRLFATEEARSHLPDRERHEALLRAFQYYHAAALQVTELLDPLNLRWLHEDERRPYTAAEVYTPADALAWLDDHRRNLVPVVRQAATVPGSHETLAVQLAAALTGPLRIRGYLQDCWALNQIILPATARRETIHAEARTHLVLSHCHGLGDQDTERALGHIARAQALYRAAEDTTGEARALLEWGTLLVREERYDEAADRLLRSIAILRTAGEPYDEVLALHRLGLLEERIGDTPSAMDNYRRGAWLSQDLGYRHGGFYHLASLARAHYRNGDHDRAVRRYEQAFLLAREVGDRHGEAGLLWDLGRLFHELARGDRARTYRHQALDIMASMGTLPLTSPEAPPVSSNAPCRR</sequence>
<dbReference type="SUPFAM" id="SSF52540">
    <property type="entry name" value="P-loop containing nucleoside triphosphate hydrolases"/>
    <property type="match status" value="1"/>
</dbReference>
<dbReference type="InterPro" id="IPR027417">
    <property type="entry name" value="P-loop_NTPase"/>
</dbReference>
<dbReference type="InterPro" id="IPR011990">
    <property type="entry name" value="TPR-like_helical_dom_sf"/>
</dbReference>
<dbReference type="PANTHER" id="PTHR47691:SF3">
    <property type="entry name" value="HTH-TYPE TRANSCRIPTIONAL REGULATOR RV0890C-RELATED"/>
    <property type="match status" value="1"/>
</dbReference>
<dbReference type="SMART" id="SM00028">
    <property type="entry name" value="TPR"/>
    <property type="match status" value="3"/>
</dbReference>
<dbReference type="InterPro" id="IPR019734">
    <property type="entry name" value="TPR_rpt"/>
</dbReference>
<dbReference type="InterPro" id="IPR002182">
    <property type="entry name" value="NB-ARC"/>
</dbReference>
<evidence type="ECO:0000313" key="3">
    <source>
        <dbReference type="Proteomes" id="UP000248544"/>
    </source>
</evidence>
<protein>
    <recommendedName>
        <fullName evidence="1">NB-ARC domain-containing protein</fullName>
    </recommendedName>
</protein>
<dbReference type="RefSeq" id="WP_111169930.1">
    <property type="nucleotide sequence ID" value="NZ_POUA01000231.1"/>
</dbReference>
<dbReference type="Gene3D" id="3.40.50.300">
    <property type="entry name" value="P-loop containing nucleotide triphosphate hydrolases"/>
    <property type="match status" value="1"/>
</dbReference>
<dbReference type="InterPro" id="IPR042197">
    <property type="entry name" value="Apaf_helical"/>
</dbReference>
<keyword evidence="3" id="KW-1185">Reference proteome</keyword>
<dbReference type="GO" id="GO:0043531">
    <property type="term" value="F:ADP binding"/>
    <property type="evidence" value="ECO:0007669"/>
    <property type="project" value="InterPro"/>
</dbReference>
<evidence type="ECO:0000313" key="2">
    <source>
        <dbReference type="EMBL" id="PZG37503.1"/>
    </source>
</evidence>
<dbReference type="EMBL" id="POUA01000231">
    <property type="protein sequence ID" value="PZG37503.1"/>
    <property type="molecule type" value="Genomic_DNA"/>
</dbReference>
<dbReference type="Proteomes" id="UP000248544">
    <property type="component" value="Unassembled WGS sequence"/>
</dbReference>
<comment type="caution">
    <text evidence="2">The sequence shown here is derived from an EMBL/GenBank/DDBJ whole genome shotgun (WGS) entry which is preliminary data.</text>
</comment>
<dbReference type="SUPFAM" id="SSF48452">
    <property type="entry name" value="TPR-like"/>
    <property type="match status" value="1"/>
</dbReference>
<organism evidence="2 3">
    <name type="scientific">Spongiactinospora gelatinilytica</name>
    <dbReference type="NCBI Taxonomy" id="2666298"/>
    <lineage>
        <taxon>Bacteria</taxon>
        <taxon>Bacillati</taxon>
        <taxon>Actinomycetota</taxon>
        <taxon>Actinomycetes</taxon>
        <taxon>Streptosporangiales</taxon>
        <taxon>Streptosporangiaceae</taxon>
        <taxon>Spongiactinospora</taxon>
    </lineage>
</organism>
<feature type="domain" description="NB-ARC" evidence="1">
    <location>
        <begin position="6"/>
        <end position="170"/>
    </location>
</feature>
<dbReference type="AlphaFoldDB" id="A0A2W2FP22"/>
<reference evidence="2 3" key="1">
    <citation type="submission" date="2018-01" db="EMBL/GenBank/DDBJ databases">
        <title>Draft genome sequence of Sphaerisporangium sp. 7K107.</title>
        <authorList>
            <person name="Sahin N."/>
            <person name="Saygin H."/>
            <person name="Ay H."/>
        </authorList>
    </citation>
    <scope>NUCLEOTIDE SEQUENCE [LARGE SCALE GENOMIC DNA]</scope>
    <source>
        <strain evidence="2 3">7K107</strain>
    </source>
</reference>
<dbReference type="PANTHER" id="PTHR47691">
    <property type="entry name" value="REGULATOR-RELATED"/>
    <property type="match status" value="1"/>
</dbReference>
<dbReference type="Pfam" id="PF00931">
    <property type="entry name" value="NB-ARC"/>
    <property type="match status" value="1"/>
</dbReference>
<dbReference type="PRINTS" id="PR00364">
    <property type="entry name" value="DISEASERSIST"/>
</dbReference>
<gene>
    <name evidence="2" type="ORF">C1I98_25290</name>
</gene>
<accession>A0A2W2FP22</accession>
<dbReference type="Gene3D" id="1.10.8.430">
    <property type="entry name" value="Helical domain of apoptotic protease-activating factors"/>
    <property type="match status" value="1"/>
</dbReference>
<proteinExistence type="predicted"/>